<dbReference type="Gene3D" id="3.40.630.10">
    <property type="entry name" value="Zn peptidases"/>
    <property type="match status" value="2"/>
</dbReference>
<evidence type="ECO:0000256" key="3">
    <source>
        <dbReference type="ARBA" id="ARBA00006247"/>
    </source>
</evidence>
<dbReference type="Gene3D" id="3.30.70.360">
    <property type="match status" value="1"/>
</dbReference>
<keyword evidence="6" id="KW-0862">Zinc</keyword>
<reference evidence="9" key="1">
    <citation type="submission" date="2024-05" db="EMBL/GenBank/DDBJ databases">
        <title>Metabacillus sp. nov., isolated from the rhizosphere soil of tomato plants.</title>
        <authorList>
            <person name="Ma R."/>
        </authorList>
    </citation>
    <scope>NUCLEOTIDE SEQUENCE</scope>
    <source>
        <strain evidence="9">DBTR6</strain>
    </source>
</reference>
<dbReference type="Pfam" id="PF01546">
    <property type="entry name" value="Peptidase_M20"/>
    <property type="match status" value="1"/>
</dbReference>
<keyword evidence="4" id="KW-0479">Metal-binding</keyword>
<evidence type="ECO:0000313" key="10">
    <source>
        <dbReference type="Proteomes" id="UP001165287"/>
    </source>
</evidence>
<dbReference type="InterPro" id="IPR010182">
    <property type="entry name" value="ArgE/DapE"/>
</dbReference>
<dbReference type="Pfam" id="PF07687">
    <property type="entry name" value="M20_dimer"/>
    <property type="match status" value="1"/>
</dbReference>
<dbReference type="NCBIfam" id="TIGR01910">
    <property type="entry name" value="DapE-ArgE"/>
    <property type="match status" value="1"/>
</dbReference>
<keyword evidence="10" id="KW-1185">Reference proteome</keyword>
<organism evidence="9 10">
    <name type="scientific">Metabacillus rhizolycopersici</name>
    <dbReference type="NCBI Taxonomy" id="2875709"/>
    <lineage>
        <taxon>Bacteria</taxon>
        <taxon>Bacillati</taxon>
        <taxon>Bacillota</taxon>
        <taxon>Bacilli</taxon>
        <taxon>Bacillales</taxon>
        <taxon>Bacillaceae</taxon>
        <taxon>Metabacillus</taxon>
    </lineage>
</organism>
<name>A0ABS7UUN2_9BACI</name>
<dbReference type="InterPro" id="IPR036264">
    <property type="entry name" value="Bact_exopeptidase_dim_dom"/>
</dbReference>
<dbReference type="InterPro" id="IPR011650">
    <property type="entry name" value="Peptidase_M20_dimer"/>
</dbReference>
<comment type="similarity">
    <text evidence="3">Belongs to the peptidase M20A family.</text>
</comment>
<protein>
    <submittedName>
        <fullName evidence="9">ArgE/DapE family deacylase</fullName>
    </submittedName>
</protein>
<sequence>MNHSIVEKEKQLILNEIEEQKWDLIMFLQQLVSVPSDNPPGNCKAIAEFTKNKLEQLGFRDSKLYEVPGADANRIGMEYAANVVAYEEFNSLDGPEITLNSHGDVVPPGSGWTVDPYGGEVKDNSLFGRGAAVSKSDIASFTYAVLALRKVSDKLRGKLSLAFTFDEETGGELGPKWLLEHQLIQPDLAICPGFSHSIINAHNGCLHLEVKIKGKLAHAAEPFHGIDALEAMTDVLQALYTYRRVLAHKKSAIEGIESPTMVIGLISGGINTNVVPDKCTIRIDRRLIPEEDPKLVEDEIRNLIELNVQSHNGIEVEISNVLLAKSFGPVEKNSSLIQSFVNNAKLLYNEELPVHGSPLYTDARHFYEADIPVILFGAGPKTLLEANGHRANEHVKIEDLVRATKIVALSLYDLLKK</sequence>
<dbReference type="SUPFAM" id="SSF53187">
    <property type="entry name" value="Zn-dependent exopeptidases"/>
    <property type="match status" value="1"/>
</dbReference>
<dbReference type="EMBL" id="JAIQUM010000036">
    <property type="protein sequence ID" value="MBZ5751629.1"/>
    <property type="molecule type" value="Genomic_DNA"/>
</dbReference>
<dbReference type="SUPFAM" id="SSF55031">
    <property type="entry name" value="Bacterial exopeptidase dimerisation domain"/>
    <property type="match status" value="1"/>
</dbReference>
<dbReference type="RefSeq" id="WP_224139955.1">
    <property type="nucleotide sequence ID" value="NZ_JAIQUM010000036.1"/>
</dbReference>
<dbReference type="PANTHER" id="PTHR43808:SF32">
    <property type="entry name" value="ARGE_DAPE-RELATED DEACYLASE"/>
    <property type="match status" value="1"/>
</dbReference>
<evidence type="ECO:0000256" key="7">
    <source>
        <dbReference type="ARBA" id="ARBA00023285"/>
    </source>
</evidence>
<evidence type="ECO:0000256" key="2">
    <source>
        <dbReference type="ARBA" id="ARBA00001947"/>
    </source>
</evidence>
<evidence type="ECO:0000313" key="9">
    <source>
        <dbReference type="EMBL" id="MBZ5751629.1"/>
    </source>
</evidence>
<dbReference type="PANTHER" id="PTHR43808">
    <property type="entry name" value="ACETYLORNITHINE DEACETYLASE"/>
    <property type="match status" value="1"/>
</dbReference>
<dbReference type="Proteomes" id="UP001165287">
    <property type="component" value="Unassembled WGS sequence"/>
</dbReference>
<keyword evidence="5" id="KW-0378">Hydrolase</keyword>
<proteinExistence type="inferred from homology"/>
<dbReference type="InterPro" id="IPR050072">
    <property type="entry name" value="Peptidase_M20A"/>
</dbReference>
<gene>
    <name evidence="9" type="ORF">K9V48_15595</name>
</gene>
<comment type="caution">
    <text evidence="9">The sequence shown here is derived from an EMBL/GenBank/DDBJ whole genome shotgun (WGS) entry which is preliminary data.</text>
</comment>
<accession>A0ABS7UUN2</accession>
<comment type="cofactor">
    <cofactor evidence="1">
        <name>Co(2+)</name>
        <dbReference type="ChEBI" id="CHEBI:48828"/>
    </cofactor>
</comment>
<evidence type="ECO:0000256" key="4">
    <source>
        <dbReference type="ARBA" id="ARBA00022723"/>
    </source>
</evidence>
<dbReference type="InterPro" id="IPR002933">
    <property type="entry name" value="Peptidase_M20"/>
</dbReference>
<evidence type="ECO:0000256" key="5">
    <source>
        <dbReference type="ARBA" id="ARBA00022801"/>
    </source>
</evidence>
<evidence type="ECO:0000256" key="1">
    <source>
        <dbReference type="ARBA" id="ARBA00001941"/>
    </source>
</evidence>
<keyword evidence="7" id="KW-0170">Cobalt</keyword>
<comment type="cofactor">
    <cofactor evidence="2">
        <name>Zn(2+)</name>
        <dbReference type="ChEBI" id="CHEBI:29105"/>
    </cofactor>
</comment>
<evidence type="ECO:0000256" key="6">
    <source>
        <dbReference type="ARBA" id="ARBA00022833"/>
    </source>
</evidence>
<evidence type="ECO:0000259" key="8">
    <source>
        <dbReference type="Pfam" id="PF07687"/>
    </source>
</evidence>
<feature type="domain" description="Peptidase M20 dimerisation" evidence="8">
    <location>
        <begin position="200"/>
        <end position="305"/>
    </location>
</feature>